<dbReference type="RefSeq" id="WP_100233043.1">
    <property type="nucleotide sequence ID" value="NZ_PGVG01000012.1"/>
</dbReference>
<evidence type="ECO:0000313" key="3">
    <source>
        <dbReference type="Proteomes" id="UP000231194"/>
    </source>
</evidence>
<evidence type="ECO:0000256" key="1">
    <source>
        <dbReference type="SAM" id="MobiDB-lite"/>
    </source>
</evidence>
<proteinExistence type="predicted"/>
<dbReference type="EMBL" id="PGVG01000012">
    <property type="protein sequence ID" value="PJG54068.1"/>
    <property type="molecule type" value="Genomic_DNA"/>
</dbReference>
<comment type="caution">
    <text evidence="2">The sequence shown here is derived from an EMBL/GenBank/DDBJ whole genome shotgun (WGS) entry which is preliminary data.</text>
</comment>
<name>A0A2M8R8D6_9BRAD</name>
<gene>
    <name evidence="2" type="ORF">CVM73_16760</name>
</gene>
<feature type="compositionally biased region" description="Polar residues" evidence="1">
    <location>
        <begin position="12"/>
        <end position="23"/>
    </location>
</feature>
<keyword evidence="3" id="KW-1185">Reference proteome</keyword>
<protein>
    <submittedName>
        <fullName evidence="2">Uncharacterized protein</fullName>
    </submittedName>
</protein>
<evidence type="ECO:0000313" key="2">
    <source>
        <dbReference type="EMBL" id="PJG54068.1"/>
    </source>
</evidence>
<dbReference type="Proteomes" id="UP000231194">
    <property type="component" value="Unassembled WGS sequence"/>
</dbReference>
<organism evidence="2 3">
    <name type="scientific">Bradyrhizobium forestalis</name>
    <dbReference type="NCBI Taxonomy" id="1419263"/>
    <lineage>
        <taxon>Bacteria</taxon>
        <taxon>Pseudomonadati</taxon>
        <taxon>Pseudomonadota</taxon>
        <taxon>Alphaproteobacteria</taxon>
        <taxon>Hyphomicrobiales</taxon>
        <taxon>Nitrobacteraceae</taxon>
        <taxon>Bradyrhizobium</taxon>
    </lineage>
</organism>
<dbReference type="AlphaFoldDB" id="A0A2M8R8D6"/>
<sequence length="84" mass="9542">MNISGRDALRHVTSQTSHRNTAALSGDVGDLLAKRAAKLLPDTDDELNNIATEEYRRALFEWDNDDDRPPFTKHDIWMALMDDS</sequence>
<feature type="region of interest" description="Disordered" evidence="1">
    <location>
        <begin position="1"/>
        <end position="25"/>
    </location>
</feature>
<reference evidence="2 3" key="1">
    <citation type="submission" date="2017-11" db="EMBL/GenBank/DDBJ databases">
        <title>Bradyrhizobium forestalis sp. nov., an efficient nitrogen-fixing bacterium isolated from nodules of forest legume species in the Amazon.</title>
        <authorList>
            <person name="Costa E.M."/>
            <person name="Guimaraes A."/>
            <person name="Carvalho T.S."/>
            <person name="Rodrigues T.L."/>
            <person name="Ribeiro P.R.A."/>
            <person name="Lebbe L."/>
            <person name="Willems A."/>
            <person name="Moreira F.M.S."/>
        </authorList>
    </citation>
    <scope>NUCLEOTIDE SEQUENCE [LARGE SCALE GENOMIC DNA]</scope>
    <source>
        <strain evidence="2 3">INPA54B</strain>
    </source>
</reference>
<accession>A0A2M8R8D6</accession>